<name>A0A4C1VIY0_EUMVA</name>
<dbReference type="AlphaFoldDB" id="A0A4C1VIY0"/>
<evidence type="ECO:0000313" key="2">
    <source>
        <dbReference type="Proteomes" id="UP000299102"/>
    </source>
</evidence>
<gene>
    <name evidence="1" type="ORF">EVAR_96155_1</name>
</gene>
<dbReference type="Proteomes" id="UP000299102">
    <property type="component" value="Unassembled WGS sequence"/>
</dbReference>
<evidence type="ECO:0000313" key="1">
    <source>
        <dbReference type="EMBL" id="GBP38553.1"/>
    </source>
</evidence>
<proteinExistence type="predicted"/>
<keyword evidence="2" id="KW-1185">Reference proteome</keyword>
<sequence length="83" mass="8652">MSVNPGHSVCVGTQLDKPVASSSLHISLKLGNLAAAVVSEVPAEGGAAGGDVRYLRACVSYEKTCGALVEYKSFYHSKVVLEQ</sequence>
<organism evidence="1 2">
    <name type="scientific">Eumeta variegata</name>
    <name type="common">Bagworm moth</name>
    <name type="synonym">Eumeta japonica</name>
    <dbReference type="NCBI Taxonomy" id="151549"/>
    <lineage>
        <taxon>Eukaryota</taxon>
        <taxon>Metazoa</taxon>
        <taxon>Ecdysozoa</taxon>
        <taxon>Arthropoda</taxon>
        <taxon>Hexapoda</taxon>
        <taxon>Insecta</taxon>
        <taxon>Pterygota</taxon>
        <taxon>Neoptera</taxon>
        <taxon>Endopterygota</taxon>
        <taxon>Lepidoptera</taxon>
        <taxon>Glossata</taxon>
        <taxon>Ditrysia</taxon>
        <taxon>Tineoidea</taxon>
        <taxon>Psychidae</taxon>
        <taxon>Oiketicinae</taxon>
        <taxon>Eumeta</taxon>
    </lineage>
</organism>
<protein>
    <submittedName>
        <fullName evidence="1">Uncharacterized protein</fullName>
    </submittedName>
</protein>
<reference evidence="1 2" key="1">
    <citation type="journal article" date="2019" name="Commun. Biol.">
        <title>The bagworm genome reveals a unique fibroin gene that provides high tensile strength.</title>
        <authorList>
            <person name="Kono N."/>
            <person name="Nakamura H."/>
            <person name="Ohtoshi R."/>
            <person name="Tomita M."/>
            <person name="Numata K."/>
            <person name="Arakawa K."/>
        </authorList>
    </citation>
    <scope>NUCLEOTIDE SEQUENCE [LARGE SCALE GENOMIC DNA]</scope>
</reference>
<dbReference type="EMBL" id="BGZK01000351">
    <property type="protein sequence ID" value="GBP38553.1"/>
    <property type="molecule type" value="Genomic_DNA"/>
</dbReference>
<accession>A0A4C1VIY0</accession>
<comment type="caution">
    <text evidence="1">The sequence shown here is derived from an EMBL/GenBank/DDBJ whole genome shotgun (WGS) entry which is preliminary data.</text>
</comment>